<dbReference type="PATRIC" id="fig|1160718.3.peg.5702"/>
<dbReference type="eggNOG" id="ENOG5032E40">
    <property type="taxonomic scope" value="Bacteria"/>
</dbReference>
<accession>J1RH53</accession>
<evidence type="ECO:0000313" key="1">
    <source>
        <dbReference type="EMBL" id="EJJ03674.1"/>
    </source>
</evidence>
<sequence length="127" mass="13921">MLTAAQRICWACTDPGTFLVPEASREILSMVLATVRVEEQGGYVRRLEEFAERHLGRLEEILRRYGPGTAPAECGRFALVGRPESLVICERLESAPMLLQGLWDGELKDTLLDDLALGLGLSSPPGP</sequence>
<gene>
    <name evidence="1" type="ORF">SU9_28154</name>
</gene>
<comment type="caution">
    <text evidence="1">The sequence shown here is derived from an EMBL/GenBank/DDBJ whole genome shotgun (WGS) entry which is preliminary data.</text>
</comment>
<name>J1RH53_9ACTN</name>
<dbReference type="AlphaFoldDB" id="J1RH53"/>
<reference evidence="1" key="1">
    <citation type="journal article" date="2012" name="J. Bacteriol.">
        <title>Genome Sequence of Streptomyces auratus Strain AGR0001, a Phoslactomycin-Producing Actinomycete.</title>
        <authorList>
            <person name="Han X."/>
            <person name="Li M."/>
            <person name="Ding Z."/>
            <person name="Zhao J."/>
            <person name="Ji K."/>
            <person name="Wen M."/>
            <person name="Lu T."/>
        </authorList>
    </citation>
    <scope>NUCLEOTIDE SEQUENCE [LARGE SCALE GENOMIC DNA]</scope>
    <source>
        <strain evidence="1">AGR0001</strain>
    </source>
</reference>
<protein>
    <submittedName>
        <fullName evidence="1">Uncharacterized protein</fullName>
    </submittedName>
</protein>
<dbReference type="OrthoDB" id="9801824at2"/>
<dbReference type="EMBL" id="AJGV01000175">
    <property type="protein sequence ID" value="EJJ03674.1"/>
    <property type="molecule type" value="Genomic_DNA"/>
</dbReference>
<organism evidence="1">
    <name type="scientific">Streptomyces auratus AGR0001</name>
    <dbReference type="NCBI Taxonomy" id="1160718"/>
    <lineage>
        <taxon>Bacteria</taxon>
        <taxon>Bacillati</taxon>
        <taxon>Actinomycetota</taxon>
        <taxon>Actinomycetes</taxon>
        <taxon>Kitasatosporales</taxon>
        <taxon>Streptomycetaceae</taxon>
        <taxon>Streptomyces</taxon>
    </lineage>
</organism>
<dbReference type="STRING" id="1160718.SU9_28154"/>
<proteinExistence type="predicted"/>
<dbReference type="HOGENOM" id="CLU_1969224_0_0_11"/>